<feature type="compositionally biased region" description="Polar residues" evidence="2">
    <location>
        <begin position="205"/>
        <end position="214"/>
    </location>
</feature>
<proteinExistence type="predicted"/>
<dbReference type="Pfam" id="PF19016">
    <property type="entry name" value="DUF5745"/>
    <property type="match status" value="1"/>
</dbReference>
<keyword evidence="5" id="KW-1185">Reference proteome</keyword>
<dbReference type="Proteomes" id="UP000316079">
    <property type="component" value="Unassembled WGS sequence"/>
</dbReference>
<feature type="region of interest" description="Disordered" evidence="2">
    <location>
        <begin position="148"/>
        <end position="169"/>
    </location>
</feature>
<evidence type="ECO:0000313" key="4">
    <source>
        <dbReference type="EMBL" id="TRY82959.1"/>
    </source>
</evidence>
<dbReference type="PANTHER" id="PTHR22545:SF0">
    <property type="entry name" value="CENTROSOMAL PROTEIN OF 95 KDA"/>
    <property type="match status" value="1"/>
</dbReference>
<dbReference type="AlphaFoldDB" id="A0A553PZ47"/>
<protein>
    <recommendedName>
        <fullName evidence="3">DUF5745 domain-containing protein</fullName>
    </recommendedName>
</protein>
<keyword evidence="1" id="KW-0175">Coiled coil</keyword>
<organism evidence="4 5">
    <name type="scientific">Danionella cerebrum</name>
    <dbReference type="NCBI Taxonomy" id="2873325"/>
    <lineage>
        <taxon>Eukaryota</taxon>
        <taxon>Metazoa</taxon>
        <taxon>Chordata</taxon>
        <taxon>Craniata</taxon>
        <taxon>Vertebrata</taxon>
        <taxon>Euteleostomi</taxon>
        <taxon>Actinopterygii</taxon>
        <taxon>Neopterygii</taxon>
        <taxon>Teleostei</taxon>
        <taxon>Ostariophysi</taxon>
        <taxon>Cypriniformes</taxon>
        <taxon>Danionidae</taxon>
        <taxon>Danioninae</taxon>
        <taxon>Danionella</taxon>
    </lineage>
</organism>
<gene>
    <name evidence="4" type="ORF">DNTS_009627</name>
</gene>
<feature type="coiled-coil region" evidence="1">
    <location>
        <begin position="447"/>
        <end position="485"/>
    </location>
</feature>
<feature type="compositionally biased region" description="Basic residues" evidence="2">
    <location>
        <begin position="227"/>
        <end position="243"/>
    </location>
</feature>
<feature type="coiled-coil region" evidence="1">
    <location>
        <begin position="335"/>
        <end position="394"/>
    </location>
</feature>
<feature type="domain" description="DUF5745" evidence="3">
    <location>
        <begin position="54"/>
        <end position="106"/>
    </location>
</feature>
<evidence type="ECO:0000256" key="2">
    <source>
        <dbReference type="SAM" id="MobiDB-lite"/>
    </source>
</evidence>
<comment type="caution">
    <text evidence="4">The sequence shown here is derived from an EMBL/GenBank/DDBJ whole genome shotgun (WGS) entry which is preliminary data.</text>
</comment>
<dbReference type="GO" id="GO:0005813">
    <property type="term" value="C:centrosome"/>
    <property type="evidence" value="ECO:0007669"/>
    <property type="project" value="InterPro"/>
</dbReference>
<dbReference type="Gene3D" id="1.10.418.10">
    <property type="entry name" value="Calponin-like domain"/>
    <property type="match status" value="1"/>
</dbReference>
<feature type="compositionally biased region" description="Polar residues" evidence="2">
    <location>
        <begin position="148"/>
        <end position="162"/>
    </location>
</feature>
<dbReference type="InterPro" id="IPR036872">
    <property type="entry name" value="CH_dom_sf"/>
</dbReference>
<dbReference type="EMBL" id="SRMA01026520">
    <property type="protein sequence ID" value="TRY82959.1"/>
    <property type="molecule type" value="Genomic_DNA"/>
</dbReference>
<dbReference type="GO" id="GO:0000922">
    <property type="term" value="C:spindle pole"/>
    <property type="evidence" value="ECO:0007669"/>
    <property type="project" value="InterPro"/>
</dbReference>
<accession>A0A553PZ47</accession>
<sequence>MGLDDKDWLGVANAILEKCHISQRLKRISECDATLFVTLYEAILGEKVPDFVPAESQEDDIHNMQSVIDSLALDFLQINLSHITGENIVSGEEESIRNLLEIFEGLVDYLSEQQSEDDPQWKVLNEETRARMEAPQRWEMNREQIQPCSIHDGSSSLSVSTQRNKEVEQELHDMSEKLSRRLEKLDLMLKRAVDEFGEVADGDETSQQTDSIPKTSECPEACSAPRSRSKSHSRSSRIKTQRTPRRDAHSTRRMIVKESNLLPVLLDEFPEVPLSPHTLSLMWRKQLQHTEQLNASEQQSGHMHPKLLKQLDEAQKKHDLLVQIIRKEQEHSCRLREVKAKIQLQKTTQKKLREQRQQVACAKKYYNRYHLQLRAKLMQEKSQEEKKLKQIFEEGLELQKAHLREHRAFVKELHKEHYRVYQKEIEAMESYYKDQFSLLADTLAHERQSMQIRKKAQEKALQKVKRELRTKMEKDIEELQKIILQNDANSFYRDMEVERLRKHVQMASFQYSTGSRSLVG</sequence>
<dbReference type="InterPro" id="IPR026619">
    <property type="entry name" value="CEP95"/>
</dbReference>
<dbReference type="PANTHER" id="PTHR22545">
    <property type="entry name" value="CENTROSOMAL PROTEIN OF 95 KDA"/>
    <property type="match status" value="1"/>
</dbReference>
<evidence type="ECO:0000256" key="1">
    <source>
        <dbReference type="SAM" id="Coils"/>
    </source>
</evidence>
<evidence type="ECO:0000259" key="3">
    <source>
        <dbReference type="Pfam" id="PF19016"/>
    </source>
</evidence>
<name>A0A553PZ47_9TELE</name>
<dbReference type="OrthoDB" id="545730at2759"/>
<dbReference type="InterPro" id="IPR044039">
    <property type="entry name" value="DUF5745"/>
</dbReference>
<evidence type="ECO:0000313" key="5">
    <source>
        <dbReference type="Proteomes" id="UP000316079"/>
    </source>
</evidence>
<reference evidence="4 5" key="1">
    <citation type="journal article" date="2019" name="Sci. Data">
        <title>Hybrid genome assembly and annotation of Danionella translucida.</title>
        <authorList>
            <person name="Kadobianskyi M."/>
            <person name="Schulze L."/>
            <person name="Schuelke M."/>
            <person name="Judkewitz B."/>
        </authorList>
    </citation>
    <scope>NUCLEOTIDE SEQUENCE [LARGE SCALE GENOMIC DNA]</scope>
    <source>
        <strain evidence="4 5">Bolton</strain>
    </source>
</reference>
<feature type="region of interest" description="Disordered" evidence="2">
    <location>
        <begin position="199"/>
        <end position="251"/>
    </location>
</feature>